<sequence>MGSDRHAQQDVAPISQDDYFKLNAPFRLWLRKEKDRYFDELKTDKARKYFASFVRHWNDGTLRSRYYKTDSELTHLSADVVTRHKWGFGDKEPHRETMQGPTLPRKDEVPRDSAKRFRDEQGEREHHRRKRYRKEAKERTEMVLDEVAPRETGREARILKKRALNSKLHGEKSTDVTLDDADIYGDTKAEFTRLVRSRESRKADRHSKSSLDRQAAANELREKEKQTIE</sequence>
<dbReference type="EMBL" id="JANBPW010004516">
    <property type="protein sequence ID" value="KAJ1934738.1"/>
    <property type="molecule type" value="Genomic_DNA"/>
</dbReference>
<accession>A0ACC1J2C0</accession>
<feature type="non-terminal residue" evidence="1">
    <location>
        <position position="229"/>
    </location>
</feature>
<evidence type="ECO:0000313" key="2">
    <source>
        <dbReference type="Proteomes" id="UP001150603"/>
    </source>
</evidence>
<proteinExistence type="predicted"/>
<keyword evidence="2" id="KW-1185">Reference proteome</keyword>
<evidence type="ECO:0000313" key="1">
    <source>
        <dbReference type="EMBL" id="KAJ1934738.1"/>
    </source>
</evidence>
<gene>
    <name evidence="1" type="ORF">FBU59_005602</name>
</gene>
<protein>
    <submittedName>
        <fullName evidence="1">Uncharacterized protein</fullName>
    </submittedName>
</protein>
<organism evidence="1 2">
    <name type="scientific">Linderina macrospora</name>
    <dbReference type="NCBI Taxonomy" id="4868"/>
    <lineage>
        <taxon>Eukaryota</taxon>
        <taxon>Fungi</taxon>
        <taxon>Fungi incertae sedis</taxon>
        <taxon>Zoopagomycota</taxon>
        <taxon>Kickxellomycotina</taxon>
        <taxon>Kickxellomycetes</taxon>
        <taxon>Kickxellales</taxon>
        <taxon>Kickxellaceae</taxon>
        <taxon>Linderina</taxon>
    </lineage>
</organism>
<comment type="caution">
    <text evidence="1">The sequence shown here is derived from an EMBL/GenBank/DDBJ whole genome shotgun (WGS) entry which is preliminary data.</text>
</comment>
<dbReference type="Proteomes" id="UP001150603">
    <property type="component" value="Unassembled WGS sequence"/>
</dbReference>
<reference evidence="1" key="1">
    <citation type="submission" date="2022-07" db="EMBL/GenBank/DDBJ databases">
        <title>Phylogenomic reconstructions and comparative analyses of Kickxellomycotina fungi.</title>
        <authorList>
            <person name="Reynolds N.K."/>
            <person name="Stajich J.E."/>
            <person name="Barry K."/>
            <person name="Grigoriev I.V."/>
            <person name="Crous P."/>
            <person name="Smith M.E."/>
        </authorList>
    </citation>
    <scope>NUCLEOTIDE SEQUENCE</scope>
    <source>
        <strain evidence="1">NRRL 5244</strain>
    </source>
</reference>
<name>A0ACC1J2C0_9FUNG</name>